<dbReference type="Gene3D" id="1.10.357.10">
    <property type="entry name" value="Tetracycline Repressor, domain 2"/>
    <property type="match status" value="1"/>
</dbReference>
<dbReference type="InterPro" id="IPR001647">
    <property type="entry name" value="HTH_TetR"/>
</dbReference>
<reference evidence="7 8" key="1">
    <citation type="journal article" date="2020" name="Arch. Microbiol.">
        <title>Bradyrhizobium uaiense sp. nov., a new highly efficient cowpea symbiont.</title>
        <authorList>
            <person name="Cabral Michel D."/>
            <person name="Azarias Guimaraes A."/>
            <person name="Martins da Costa E."/>
            <person name="Soares de Carvalho T."/>
            <person name="Balsanelli E."/>
            <person name="Willems A."/>
            <person name="Maltempi de Souza E."/>
            <person name="de Souza Moreira F.M."/>
        </authorList>
    </citation>
    <scope>NUCLEOTIDE SEQUENCE [LARGE SCALE GENOMIC DNA]</scope>
    <source>
        <strain evidence="7 8">UFLA 03-164</strain>
    </source>
</reference>
<feature type="compositionally biased region" description="Basic and acidic residues" evidence="5">
    <location>
        <begin position="1"/>
        <end position="13"/>
    </location>
</feature>
<dbReference type="Pfam" id="PF00440">
    <property type="entry name" value="TetR_N"/>
    <property type="match status" value="1"/>
</dbReference>
<dbReference type="SUPFAM" id="SSF46689">
    <property type="entry name" value="Homeodomain-like"/>
    <property type="match status" value="1"/>
</dbReference>
<evidence type="ECO:0000256" key="3">
    <source>
        <dbReference type="ARBA" id="ARBA00023163"/>
    </source>
</evidence>
<proteinExistence type="predicted"/>
<evidence type="ECO:0000256" key="4">
    <source>
        <dbReference type="PROSITE-ProRule" id="PRU00335"/>
    </source>
</evidence>
<dbReference type="InterPro" id="IPR009057">
    <property type="entry name" value="Homeodomain-like_sf"/>
</dbReference>
<sequence length="232" mass="25230">MKKAVEPQAERPAKAFSSEVATGSRKENASKQEAGAAFRSHRNGKGPRAADRIRASASELFYREGIRAVGVDEVVERAGVTKPSLYRSFASKDDLAAAYMRDYDLDFWEKFENPGGKSYSDPREHVLAYIRVLSTRAVRQGYRGCGLSNATVEYPARDNPARQVAEAHKKVFRKRLRELAAGMGARQPAVLGDALLLLIEGIYSTGQQSEEGPAQSALAAAKLLIDASVAKG</sequence>
<evidence type="ECO:0000313" key="7">
    <source>
        <dbReference type="EMBL" id="NEU94484.1"/>
    </source>
</evidence>
<evidence type="ECO:0000313" key="8">
    <source>
        <dbReference type="Proteomes" id="UP000468531"/>
    </source>
</evidence>
<feature type="region of interest" description="Disordered" evidence="5">
    <location>
        <begin position="1"/>
        <end position="50"/>
    </location>
</feature>
<dbReference type="PROSITE" id="PS50977">
    <property type="entry name" value="HTH_TETR_2"/>
    <property type="match status" value="1"/>
</dbReference>
<feature type="domain" description="HTH tetR-type" evidence="6">
    <location>
        <begin position="47"/>
        <end position="107"/>
    </location>
</feature>
<dbReference type="PANTHER" id="PTHR47506">
    <property type="entry name" value="TRANSCRIPTIONAL REGULATORY PROTEIN"/>
    <property type="match status" value="1"/>
</dbReference>
<dbReference type="GO" id="GO:0003677">
    <property type="term" value="F:DNA binding"/>
    <property type="evidence" value="ECO:0007669"/>
    <property type="project" value="UniProtKB-UniRule"/>
</dbReference>
<keyword evidence="1" id="KW-0805">Transcription regulation</keyword>
<protein>
    <submittedName>
        <fullName evidence="7">TetR/AcrR family transcriptional regulator</fullName>
    </submittedName>
</protein>
<accession>A0A6P1B7Y6</accession>
<organism evidence="7 8">
    <name type="scientific">Bradyrhizobium uaiense</name>
    <dbReference type="NCBI Taxonomy" id="2594946"/>
    <lineage>
        <taxon>Bacteria</taxon>
        <taxon>Pseudomonadati</taxon>
        <taxon>Pseudomonadota</taxon>
        <taxon>Alphaproteobacteria</taxon>
        <taxon>Hyphomicrobiales</taxon>
        <taxon>Nitrobacteraceae</taxon>
        <taxon>Bradyrhizobium</taxon>
    </lineage>
</organism>
<gene>
    <name evidence="7" type="ORF">FNJ47_01225</name>
</gene>
<feature type="DNA-binding region" description="H-T-H motif" evidence="4">
    <location>
        <begin position="70"/>
        <end position="89"/>
    </location>
</feature>
<dbReference type="PANTHER" id="PTHR47506:SF1">
    <property type="entry name" value="HTH-TYPE TRANSCRIPTIONAL REGULATOR YJDC"/>
    <property type="match status" value="1"/>
</dbReference>
<keyword evidence="8" id="KW-1185">Reference proteome</keyword>
<comment type="caution">
    <text evidence="7">The sequence shown here is derived from an EMBL/GenBank/DDBJ whole genome shotgun (WGS) entry which is preliminary data.</text>
</comment>
<dbReference type="EMBL" id="VKHP01000002">
    <property type="protein sequence ID" value="NEU94484.1"/>
    <property type="molecule type" value="Genomic_DNA"/>
</dbReference>
<evidence type="ECO:0000256" key="2">
    <source>
        <dbReference type="ARBA" id="ARBA00023125"/>
    </source>
</evidence>
<dbReference type="SUPFAM" id="SSF48498">
    <property type="entry name" value="Tetracyclin repressor-like, C-terminal domain"/>
    <property type="match status" value="1"/>
</dbReference>
<evidence type="ECO:0000256" key="1">
    <source>
        <dbReference type="ARBA" id="ARBA00023015"/>
    </source>
</evidence>
<keyword evidence="2 4" id="KW-0238">DNA-binding</keyword>
<dbReference type="PRINTS" id="PR00455">
    <property type="entry name" value="HTHTETR"/>
</dbReference>
<keyword evidence="3" id="KW-0804">Transcription</keyword>
<evidence type="ECO:0000259" key="6">
    <source>
        <dbReference type="PROSITE" id="PS50977"/>
    </source>
</evidence>
<dbReference type="RefSeq" id="WP_163149619.1">
    <property type="nucleotide sequence ID" value="NZ_VKHP01000002.1"/>
</dbReference>
<evidence type="ECO:0000256" key="5">
    <source>
        <dbReference type="SAM" id="MobiDB-lite"/>
    </source>
</evidence>
<name>A0A6P1B7Y6_9BRAD</name>
<dbReference type="Proteomes" id="UP000468531">
    <property type="component" value="Unassembled WGS sequence"/>
</dbReference>
<dbReference type="AlphaFoldDB" id="A0A6P1B7Y6"/>
<dbReference type="InterPro" id="IPR036271">
    <property type="entry name" value="Tet_transcr_reg_TetR-rel_C_sf"/>
</dbReference>